<feature type="domain" description="HRDC" evidence="2">
    <location>
        <begin position="222"/>
        <end position="302"/>
    </location>
</feature>
<dbReference type="GO" id="GO:0008408">
    <property type="term" value="F:3'-5' exonuclease activity"/>
    <property type="evidence" value="ECO:0007669"/>
    <property type="project" value="InterPro"/>
</dbReference>
<evidence type="ECO:0000259" key="2">
    <source>
        <dbReference type="PROSITE" id="PS50967"/>
    </source>
</evidence>
<accession>A0A1H3WFF4</accession>
<dbReference type="RefSeq" id="WP_092561505.1">
    <property type="nucleotide sequence ID" value="NZ_FNQV01000002.1"/>
</dbReference>
<dbReference type="Gene3D" id="3.30.420.10">
    <property type="entry name" value="Ribonuclease H-like superfamily/Ribonuclease H"/>
    <property type="match status" value="1"/>
</dbReference>
<evidence type="ECO:0000313" key="3">
    <source>
        <dbReference type="EMBL" id="SDZ85825.1"/>
    </source>
</evidence>
<dbReference type="CDD" id="cd06142">
    <property type="entry name" value="RNaseD_exo"/>
    <property type="match status" value="1"/>
</dbReference>
<dbReference type="InterPro" id="IPR002562">
    <property type="entry name" value="3'-5'_exonuclease_dom"/>
</dbReference>
<dbReference type="SMART" id="SM00474">
    <property type="entry name" value="35EXOc"/>
    <property type="match status" value="1"/>
</dbReference>
<dbReference type="GO" id="GO:0006139">
    <property type="term" value="P:nucleobase-containing compound metabolic process"/>
    <property type="evidence" value="ECO:0007669"/>
    <property type="project" value="InterPro"/>
</dbReference>
<dbReference type="SMART" id="SM00341">
    <property type="entry name" value="HRDC"/>
    <property type="match status" value="1"/>
</dbReference>
<dbReference type="InterPro" id="IPR051086">
    <property type="entry name" value="RNase_D-like"/>
</dbReference>
<reference evidence="4" key="1">
    <citation type="submission" date="2016-10" db="EMBL/GenBank/DDBJ databases">
        <authorList>
            <person name="Varghese N."/>
            <person name="Submissions S."/>
        </authorList>
    </citation>
    <scope>NUCLEOTIDE SEQUENCE [LARGE SCALE GENOMIC DNA]</scope>
    <source>
        <strain evidence="4">KPR-1</strain>
    </source>
</reference>
<gene>
    <name evidence="3" type="ORF">SAMN02910418_00421</name>
</gene>
<evidence type="ECO:0000256" key="1">
    <source>
        <dbReference type="SAM" id="MobiDB-lite"/>
    </source>
</evidence>
<dbReference type="PANTHER" id="PTHR47649">
    <property type="entry name" value="RIBONUCLEASE D"/>
    <property type="match status" value="1"/>
</dbReference>
<dbReference type="InterPro" id="IPR010997">
    <property type="entry name" value="HRDC-like_sf"/>
</dbReference>
<dbReference type="GO" id="GO:0003676">
    <property type="term" value="F:nucleic acid binding"/>
    <property type="evidence" value="ECO:0007669"/>
    <property type="project" value="InterPro"/>
</dbReference>
<dbReference type="GO" id="GO:0000166">
    <property type="term" value="F:nucleotide binding"/>
    <property type="evidence" value="ECO:0007669"/>
    <property type="project" value="InterPro"/>
</dbReference>
<dbReference type="Pfam" id="PF01612">
    <property type="entry name" value="DNA_pol_A_exo1"/>
    <property type="match status" value="1"/>
</dbReference>
<dbReference type="InterPro" id="IPR041605">
    <property type="entry name" value="Exo_C"/>
</dbReference>
<dbReference type="SUPFAM" id="SSF47819">
    <property type="entry name" value="HRDC-like"/>
    <property type="match status" value="1"/>
</dbReference>
<dbReference type="SUPFAM" id="SSF53098">
    <property type="entry name" value="Ribonuclease H-like"/>
    <property type="match status" value="1"/>
</dbReference>
<dbReference type="InterPro" id="IPR012337">
    <property type="entry name" value="RNaseH-like_sf"/>
</dbReference>
<dbReference type="Gene3D" id="1.10.150.80">
    <property type="entry name" value="HRDC domain"/>
    <property type="match status" value="2"/>
</dbReference>
<dbReference type="OrthoDB" id="144122at2"/>
<dbReference type="Proteomes" id="UP000199288">
    <property type="component" value="Unassembled WGS sequence"/>
</dbReference>
<dbReference type="PROSITE" id="PS50967">
    <property type="entry name" value="HRDC"/>
    <property type="match status" value="1"/>
</dbReference>
<dbReference type="AlphaFoldDB" id="A0A1H3WFF4"/>
<dbReference type="Pfam" id="PF00570">
    <property type="entry name" value="HRDC"/>
    <property type="match status" value="1"/>
</dbReference>
<dbReference type="InterPro" id="IPR002121">
    <property type="entry name" value="HRDC_dom"/>
</dbReference>
<proteinExistence type="predicted"/>
<name>A0A1H3WFF4_9ACTO</name>
<dbReference type="PANTHER" id="PTHR47649:SF1">
    <property type="entry name" value="RIBONUCLEASE D"/>
    <property type="match status" value="1"/>
</dbReference>
<organism evidence="3 4">
    <name type="scientific">Bowdeniella nasicola</name>
    <dbReference type="NCBI Taxonomy" id="208480"/>
    <lineage>
        <taxon>Bacteria</taxon>
        <taxon>Bacillati</taxon>
        <taxon>Actinomycetota</taxon>
        <taxon>Actinomycetes</taxon>
        <taxon>Actinomycetales</taxon>
        <taxon>Actinomycetaceae</taxon>
        <taxon>Bowdeniella</taxon>
    </lineage>
</organism>
<dbReference type="EMBL" id="FNQV01000002">
    <property type="protein sequence ID" value="SDZ85825.1"/>
    <property type="molecule type" value="Genomic_DNA"/>
</dbReference>
<dbReference type="InterPro" id="IPR044876">
    <property type="entry name" value="HRDC_dom_sf"/>
</dbReference>
<feature type="region of interest" description="Disordered" evidence="1">
    <location>
        <begin position="297"/>
        <end position="322"/>
    </location>
</feature>
<sequence>MTESELPLLSSPADGVPDVMTEEADLRDYIRRLKRGRGPLAVDTERASGFRYTSDAYLVQVRREGAGTALIDPEFLPDLSALSEAMTDVTWVLHAASQDLPCLARVGMRPQEIFDTELAARLLGDPKVSLGAVVERELGIRLAKEFSAVDWSERPLPHEWLVYAALDVELLDQVMAKQQARLQAAGKLSWAREEFEFIRKADPPSTKPHQWRRISRLSDLKGGRQLAMARELWKERDAIGRETNTCPSRLLPDRNIIALVKANPRTSRQVKKLPGLRNRRLADHWLAAIERARLLDDSQLPSKRGPGKAGLPDHRRWSQSNPEAAERLAAIRDVVAKVGEEHNVPAENMLLPAHQRLLAWVEFPASPAAVRAALDEMGTRSWQIGLLAEPIAQVLRAL</sequence>
<evidence type="ECO:0000313" key="4">
    <source>
        <dbReference type="Proteomes" id="UP000199288"/>
    </source>
</evidence>
<dbReference type="InterPro" id="IPR036397">
    <property type="entry name" value="RNaseH_sf"/>
</dbReference>
<keyword evidence="4" id="KW-1185">Reference proteome</keyword>
<protein>
    <submittedName>
        <fullName evidence="3">Ribonuclease D</fullName>
    </submittedName>
</protein>
<dbReference type="Pfam" id="PF18305">
    <property type="entry name" value="DNA_pol_A_exoN"/>
    <property type="match status" value="1"/>
</dbReference>